<evidence type="ECO:0000256" key="1">
    <source>
        <dbReference type="ARBA" id="ARBA00004141"/>
    </source>
</evidence>
<feature type="transmembrane region" description="Helical" evidence="9">
    <location>
        <begin position="399"/>
        <end position="416"/>
    </location>
</feature>
<dbReference type="OrthoDB" id="66620at2759"/>
<accession>A0A1Y2I333</accession>
<dbReference type="Pfam" id="PF19055">
    <property type="entry name" value="ABC2_membrane_7"/>
    <property type="match status" value="1"/>
</dbReference>
<dbReference type="SUPFAM" id="SSF52540">
    <property type="entry name" value="P-loop containing nucleoside triphosphate hydrolases"/>
    <property type="match status" value="1"/>
</dbReference>
<evidence type="ECO:0000256" key="6">
    <source>
        <dbReference type="ARBA" id="ARBA00022989"/>
    </source>
</evidence>
<dbReference type="GO" id="GO:0016887">
    <property type="term" value="F:ATP hydrolysis activity"/>
    <property type="evidence" value="ECO:0007669"/>
    <property type="project" value="InterPro"/>
</dbReference>
<sequence length="682" mass="73998">MTNDITAASPAPGAAAEVAPQQEPLMVADRKQSHSSHASSSGNNIPTLPEESRIGVAFSNVIYSITTGSGKKATTKRILKDVSCSFKPGRFTVILGASGAGKTSLLNAIAGETKIGSITGNLYLNGQAATGADVKKVSGYVTQEDIVLGTMSVREAITMSARLRLPRMSEQDREIKVQEIMGMLGLTKCMNTIIGTATEKGISGGERKRVLMAMDLVTDPSVTFLDEPTSGLDSFTAFSVVQLLRDLARSGRTVIATLHQPSSEIFHMIDDLCIMSQGEIMYYGPAEESVDYFASKGYPCPRYSNPADYFFLDILNTTSVGSSSGPYLPEERIPKLLDAWKASPNNAAVMKEIQHPSRMDGITADSHKYMSSFSDQFPLLMQRALKNALRNKLIVKAKLGQTIFLGVLMGLIYLNVPSRTLSAQIQDRSGVLFFVAVNQVMSASMGVLSVFAAEKAVFEREHGAGYYQLPAYFISKVGVELPFQIVMPLLLVSIVYFMVGLQADVWKFFITVAFSIVMSLCGTAIGTLAACAFNDLSVALAIVPVLLLPLMIFSGLFVNTGNIPAFLDWIKWLSPMKYGFVGLVKNEFTGLTLCPRSDEPERVRRIGCRAGETVISDLGLEDQGSILLNFLVVLGLWVTLLGLSYLSLWRIVRNSKKSDFPSPAKQQQIKAPEMTGVAVGRN</sequence>
<dbReference type="InterPro" id="IPR013525">
    <property type="entry name" value="ABC2_TM"/>
</dbReference>
<dbReference type="PANTHER" id="PTHR48041">
    <property type="entry name" value="ABC TRANSPORTER G FAMILY MEMBER 28"/>
    <property type="match status" value="1"/>
</dbReference>
<dbReference type="InterPro" id="IPR003439">
    <property type="entry name" value="ABC_transporter-like_ATP-bd"/>
</dbReference>
<dbReference type="STRING" id="765915.A0A1Y2I333"/>
<evidence type="ECO:0000256" key="9">
    <source>
        <dbReference type="SAM" id="Phobius"/>
    </source>
</evidence>
<dbReference type="GO" id="GO:0016020">
    <property type="term" value="C:membrane"/>
    <property type="evidence" value="ECO:0007669"/>
    <property type="project" value="UniProtKB-SubCell"/>
</dbReference>
<dbReference type="InterPro" id="IPR050352">
    <property type="entry name" value="ABCG_transporters"/>
</dbReference>
<keyword evidence="11" id="KW-0378">Hydrolase</keyword>
<comment type="subcellular location">
    <subcellularLocation>
        <location evidence="1">Membrane</location>
        <topology evidence="1">Multi-pass membrane protein</topology>
    </subcellularLocation>
</comment>
<keyword evidence="6 9" id="KW-1133">Transmembrane helix</keyword>
<keyword evidence="5" id="KW-0067">ATP-binding</keyword>
<dbReference type="GO" id="GO:0140359">
    <property type="term" value="F:ABC-type transporter activity"/>
    <property type="evidence" value="ECO:0007669"/>
    <property type="project" value="InterPro"/>
</dbReference>
<evidence type="ECO:0000256" key="7">
    <source>
        <dbReference type="ARBA" id="ARBA00023136"/>
    </source>
</evidence>
<reference evidence="11 12" key="1">
    <citation type="submission" date="2016-07" db="EMBL/GenBank/DDBJ databases">
        <title>Pervasive Adenine N6-methylation of Active Genes in Fungi.</title>
        <authorList>
            <consortium name="DOE Joint Genome Institute"/>
            <person name="Mondo S.J."/>
            <person name="Dannebaum R.O."/>
            <person name="Kuo R.C."/>
            <person name="Labutti K."/>
            <person name="Haridas S."/>
            <person name="Kuo A."/>
            <person name="Salamov A."/>
            <person name="Ahrendt S.R."/>
            <person name="Lipzen A."/>
            <person name="Sullivan W."/>
            <person name="Andreopoulos W.B."/>
            <person name="Clum A."/>
            <person name="Lindquist E."/>
            <person name="Daum C."/>
            <person name="Ramamoorthy G.K."/>
            <person name="Gryganskyi A."/>
            <person name="Culley D."/>
            <person name="Magnuson J.K."/>
            <person name="James T.Y."/>
            <person name="O'Malley M.A."/>
            <person name="Stajich J.E."/>
            <person name="Spatafora J.W."/>
            <person name="Visel A."/>
            <person name="Grigoriev I.V."/>
        </authorList>
    </citation>
    <scope>NUCLEOTIDE SEQUENCE [LARGE SCALE GENOMIC DNA]</scope>
    <source>
        <strain evidence="11 12">PL171</strain>
    </source>
</reference>
<protein>
    <submittedName>
        <fullName evidence="11">p-loop containing nucleoside triphosphate hydrolase protein</fullName>
    </submittedName>
</protein>
<dbReference type="Gene3D" id="3.40.50.300">
    <property type="entry name" value="P-loop containing nucleotide triphosphate hydrolases"/>
    <property type="match status" value="1"/>
</dbReference>
<proteinExistence type="predicted"/>
<keyword evidence="4" id="KW-0547">Nucleotide-binding</keyword>
<dbReference type="SMART" id="SM00382">
    <property type="entry name" value="AAA"/>
    <property type="match status" value="1"/>
</dbReference>
<feature type="transmembrane region" description="Helical" evidence="9">
    <location>
        <begin position="505"/>
        <end position="531"/>
    </location>
</feature>
<evidence type="ECO:0000256" key="8">
    <source>
        <dbReference type="SAM" id="MobiDB-lite"/>
    </source>
</evidence>
<evidence type="ECO:0000256" key="3">
    <source>
        <dbReference type="ARBA" id="ARBA00022692"/>
    </source>
</evidence>
<evidence type="ECO:0000313" key="11">
    <source>
        <dbReference type="EMBL" id="ORZ41275.1"/>
    </source>
</evidence>
<dbReference type="Pfam" id="PF01061">
    <property type="entry name" value="ABC2_membrane"/>
    <property type="match status" value="1"/>
</dbReference>
<evidence type="ECO:0000313" key="12">
    <source>
        <dbReference type="Proteomes" id="UP000193411"/>
    </source>
</evidence>
<keyword evidence="7 9" id="KW-0472">Membrane</keyword>
<evidence type="ECO:0000259" key="10">
    <source>
        <dbReference type="PROSITE" id="PS50893"/>
    </source>
</evidence>
<feature type="domain" description="ABC transporter" evidence="10">
    <location>
        <begin position="56"/>
        <end position="302"/>
    </location>
</feature>
<keyword evidence="2" id="KW-0813">Transport</keyword>
<dbReference type="Pfam" id="PF00005">
    <property type="entry name" value="ABC_tran"/>
    <property type="match status" value="1"/>
</dbReference>
<dbReference type="CDD" id="cd03213">
    <property type="entry name" value="ABCG_EPDR"/>
    <property type="match status" value="1"/>
</dbReference>
<feature type="transmembrane region" description="Helical" evidence="9">
    <location>
        <begin position="538"/>
        <end position="558"/>
    </location>
</feature>
<feature type="compositionally biased region" description="Low complexity" evidence="8">
    <location>
        <begin position="7"/>
        <end position="24"/>
    </location>
</feature>
<evidence type="ECO:0000256" key="2">
    <source>
        <dbReference type="ARBA" id="ARBA00022448"/>
    </source>
</evidence>
<keyword evidence="12" id="KW-1185">Reference proteome</keyword>
<dbReference type="GO" id="GO:0005524">
    <property type="term" value="F:ATP binding"/>
    <property type="evidence" value="ECO:0007669"/>
    <property type="project" value="UniProtKB-KW"/>
</dbReference>
<dbReference type="InterPro" id="IPR003593">
    <property type="entry name" value="AAA+_ATPase"/>
</dbReference>
<dbReference type="PROSITE" id="PS00211">
    <property type="entry name" value="ABC_TRANSPORTER_1"/>
    <property type="match status" value="1"/>
</dbReference>
<dbReference type="AlphaFoldDB" id="A0A1Y2I333"/>
<keyword evidence="3 9" id="KW-0812">Transmembrane</keyword>
<dbReference type="Proteomes" id="UP000193411">
    <property type="component" value="Unassembled WGS sequence"/>
</dbReference>
<dbReference type="EMBL" id="MCFL01000001">
    <property type="protein sequence ID" value="ORZ41275.1"/>
    <property type="molecule type" value="Genomic_DNA"/>
</dbReference>
<dbReference type="PANTHER" id="PTHR48041:SF91">
    <property type="entry name" value="ABC TRANSPORTER G FAMILY MEMBER 28"/>
    <property type="match status" value="1"/>
</dbReference>
<feature type="transmembrane region" description="Helical" evidence="9">
    <location>
        <begin position="431"/>
        <end position="453"/>
    </location>
</feature>
<organism evidence="11 12">
    <name type="scientific">Catenaria anguillulae PL171</name>
    <dbReference type="NCBI Taxonomy" id="765915"/>
    <lineage>
        <taxon>Eukaryota</taxon>
        <taxon>Fungi</taxon>
        <taxon>Fungi incertae sedis</taxon>
        <taxon>Blastocladiomycota</taxon>
        <taxon>Blastocladiomycetes</taxon>
        <taxon>Blastocladiales</taxon>
        <taxon>Catenariaceae</taxon>
        <taxon>Catenaria</taxon>
    </lineage>
</organism>
<feature type="transmembrane region" description="Helical" evidence="9">
    <location>
        <begin position="626"/>
        <end position="648"/>
    </location>
</feature>
<feature type="transmembrane region" description="Helical" evidence="9">
    <location>
        <begin position="481"/>
        <end position="499"/>
    </location>
</feature>
<dbReference type="InterPro" id="IPR043926">
    <property type="entry name" value="ABCG_dom"/>
</dbReference>
<evidence type="ECO:0000256" key="4">
    <source>
        <dbReference type="ARBA" id="ARBA00022741"/>
    </source>
</evidence>
<feature type="region of interest" description="Disordered" evidence="8">
    <location>
        <begin position="1"/>
        <end position="49"/>
    </location>
</feature>
<dbReference type="PROSITE" id="PS50893">
    <property type="entry name" value="ABC_TRANSPORTER_2"/>
    <property type="match status" value="1"/>
</dbReference>
<evidence type="ECO:0000256" key="5">
    <source>
        <dbReference type="ARBA" id="ARBA00022840"/>
    </source>
</evidence>
<gene>
    <name evidence="11" type="ORF">BCR44DRAFT_121675</name>
</gene>
<comment type="caution">
    <text evidence="11">The sequence shown here is derived from an EMBL/GenBank/DDBJ whole genome shotgun (WGS) entry which is preliminary data.</text>
</comment>
<name>A0A1Y2I333_9FUNG</name>
<dbReference type="InterPro" id="IPR017871">
    <property type="entry name" value="ABC_transporter-like_CS"/>
</dbReference>
<dbReference type="InterPro" id="IPR027417">
    <property type="entry name" value="P-loop_NTPase"/>
</dbReference>